<feature type="compositionally biased region" description="Basic residues" evidence="1">
    <location>
        <begin position="546"/>
        <end position="555"/>
    </location>
</feature>
<feature type="compositionally biased region" description="Low complexity" evidence="1">
    <location>
        <begin position="353"/>
        <end position="372"/>
    </location>
</feature>
<name>A0A6J4MQ78_9BACT</name>
<feature type="compositionally biased region" description="Low complexity" evidence="1">
    <location>
        <begin position="556"/>
        <end position="575"/>
    </location>
</feature>
<feature type="non-terminal residue" evidence="2">
    <location>
        <position position="1"/>
    </location>
</feature>
<feature type="non-terminal residue" evidence="2">
    <location>
        <position position="575"/>
    </location>
</feature>
<accession>A0A6J4MQ78</accession>
<evidence type="ECO:0000256" key="1">
    <source>
        <dbReference type="SAM" id="MobiDB-lite"/>
    </source>
</evidence>
<protein>
    <submittedName>
        <fullName evidence="2">Uncharacterized protein</fullName>
    </submittedName>
</protein>
<feature type="region of interest" description="Disordered" evidence="1">
    <location>
        <begin position="426"/>
        <end position="477"/>
    </location>
</feature>
<dbReference type="PRINTS" id="PR00929">
    <property type="entry name" value="ATHOOK"/>
</dbReference>
<feature type="compositionally biased region" description="Basic and acidic residues" evidence="1">
    <location>
        <begin position="47"/>
        <end position="78"/>
    </location>
</feature>
<feature type="compositionally biased region" description="Basic residues" evidence="1">
    <location>
        <begin position="1"/>
        <end position="12"/>
    </location>
</feature>
<sequence>EEQISRGRRRPGAGRGVARAGPGAAHRPGRGPGPAHRASHGRGHHPPGRDEPALRPGRRLHDGPRRGNARQRDGDGLHRGRGAPHRPAPGGRQRHLLPGDPPGAAQRGPGVHPHPAGRQRAAAVGRLRAPAVRGGLLQRGHHAGRAGGAGGVRRAMGRRGGDHPRAGARQVRGLRAGAGPQRAAGFPGVDAGPDGALRGRRRHRHRHAGCVPGPVRELPARGAAGAAPGAPARRAAPGDGGDLHGGRAAPGRSPGVAAARRRRGRRAHGDGELPRGGAPHRLPGAQRGGDPPRHRSAAARAVRGGGRPQRPRGDRAPGAGPRLGPRLQPPLPPWRRRGRGARPARSGAGGPLPRGAGLAAPPAPRAHGLGVQRGRRRRVGHGGRAGDRPVAGGPSAAPLGALRVAHGGGEGAVRLRVLHLARHRAARLHRGAAQHRHDRPRPRGRPRAGRGGVPAARGLAPPLHPARRPGGGGEPHGKLRLHFGLLDGRRRAPRQHLLPQRPLQLRAVGHPGDLFHHRHPPGLPHAHGRGAVRGLRQAGEREPVHRRCGRGRGQPRRTPGVGQAQARSARRLQAI</sequence>
<dbReference type="InterPro" id="IPR017956">
    <property type="entry name" value="AT_hook_DNA-bd_motif"/>
</dbReference>
<feature type="region of interest" description="Disordered" evidence="1">
    <location>
        <begin position="535"/>
        <end position="575"/>
    </location>
</feature>
<feature type="compositionally biased region" description="Low complexity" evidence="1">
    <location>
        <begin position="16"/>
        <end position="26"/>
    </location>
</feature>
<dbReference type="AlphaFoldDB" id="A0A6J4MQ78"/>
<feature type="compositionally biased region" description="Low complexity" evidence="1">
    <location>
        <begin position="316"/>
        <end position="326"/>
    </location>
</feature>
<feature type="compositionally biased region" description="Low complexity" evidence="1">
    <location>
        <begin position="391"/>
        <end position="402"/>
    </location>
</feature>
<feature type="compositionally biased region" description="Low complexity" evidence="1">
    <location>
        <begin position="246"/>
        <end position="258"/>
    </location>
</feature>
<dbReference type="GO" id="GO:0003677">
    <property type="term" value="F:DNA binding"/>
    <property type="evidence" value="ECO:0007669"/>
    <property type="project" value="InterPro"/>
</dbReference>
<feature type="compositionally biased region" description="Low complexity" evidence="1">
    <location>
        <begin position="220"/>
        <end position="237"/>
    </location>
</feature>
<gene>
    <name evidence="2" type="ORF">AVDCRST_MAG68-4849</name>
</gene>
<organism evidence="2">
    <name type="scientific">uncultured Gemmatimonadota bacterium</name>
    <dbReference type="NCBI Taxonomy" id="203437"/>
    <lineage>
        <taxon>Bacteria</taxon>
        <taxon>Pseudomonadati</taxon>
        <taxon>Gemmatimonadota</taxon>
        <taxon>environmental samples</taxon>
    </lineage>
</organism>
<proteinExistence type="predicted"/>
<feature type="region of interest" description="Disordered" evidence="1">
    <location>
        <begin position="1"/>
        <end position="402"/>
    </location>
</feature>
<feature type="compositionally biased region" description="Basic residues" evidence="1">
    <location>
        <begin position="37"/>
        <end position="46"/>
    </location>
</feature>
<dbReference type="EMBL" id="CADCTW010000218">
    <property type="protein sequence ID" value="CAA9365954.1"/>
    <property type="molecule type" value="Genomic_DNA"/>
</dbReference>
<reference evidence="2" key="1">
    <citation type="submission" date="2020-02" db="EMBL/GenBank/DDBJ databases">
        <authorList>
            <person name="Meier V. D."/>
        </authorList>
    </citation>
    <scope>NUCLEOTIDE SEQUENCE</scope>
    <source>
        <strain evidence="2">AVDCRST_MAG68</strain>
    </source>
</reference>
<evidence type="ECO:0000313" key="2">
    <source>
        <dbReference type="EMBL" id="CAA9365954.1"/>
    </source>
</evidence>
<feature type="compositionally biased region" description="Basic residues" evidence="1">
    <location>
        <begin position="198"/>
        <end position="208"/>
    </location>
</feature>
<feature type="compositionally biased region" description="Basic residues" evidence="1">
    <location>
        <begin position="426"/>
        <end position="448"/>
    </location>
</feature>